<feature type="binding site" evidence="12">
    <location>
        <position position="97"/>
    </location>
    <ligand>
        <name>substrate</name>
    </ligand>
</feature>
<keyword evidence="6 10" id="KW-0805">Transcription regulation</keyword>
<proteinExistence type="evidence at transcript level"/>
<evidence type="ECO:0000256" key="9">
    <source>
        <dbReference type="ARBA" id="ARBA00061569"/>
    </source>
</evidence>
<dbReference type="GO" id="GO:0031507">
    <property type="term" value="P:heterochromatin formation"/>
    <property type="evidence" value="ECO:0007669"/>
    <property type="project" value="TreeGrafter"/>
</dbReference>
<feature type="binding site" evidence="13">
    <location>
        <position position="262"/>
    </location>
    <ligand>
        <name>a divalent metal cation</name>
        <dbReference type="ChEBI" id="CHEBI:60240"/>
    </ligand>
</feature>
<dbReference type="GO" id="GO:0046872">
    <property type="term" value="F:metal ion binding"/>
    <property type="evidence" value="ECO:0007669"/>
    <property type="project" value="UniProtKB-KW"/>
</dbReference>
<dbReference type="GO" id="GO:0141221">
    <property type="term" value="F:histone deacetylase activity, hydrolytic mechanism"/>
    <property type="evidence" value="ECO:0007669"/>
    <property type="project" value="UniProtKB-EC"/>
</dbReference>
<dbReference type="InterPro" id="IPR023696">
    <property type="entry name" value="Ureohydrolase_dom_sf"/>
</dbReference>
<dbReference type="PANTHER" id="PTHR10625">
    <property type="entry name" value="HISTONE DEACETYLASE HDAC1-RELATED"/>
    <property type="match status" value="1"/>
</dbReference>
<feature type="domain" description="Histone deacetylase" evidence="15">
    <location>
        <begin position="26"/>
        <end position="315"/>
    </location>
</feature>
<dbReference type="Pfam" id="PF00850">
    <property type="entry name" value="Hist_deacetyl"/>
    <property type="match status" value="1"/>
</dbReference>
<feature type="compositionally biased region" description="Low complexity" evidence="14">
    <location>
        <begin position="465"/>
        <end position="474"/>
    </location>
</feature>
<feature type="binding site" evidence="13">
    <location>
        <position position="176"/>
    </location>
    <ligand>
        <name>a divalent metal cation</name>
        <dbReference type="ChEBI" id="CHEBI:60240"/>
    </ligand>
</feature>
<dbReference type="GO" id="GO:0005737">
    <property type="term" value="C:cytoplasm"/>
    <property type="evidence" value="ECO:0007669"/>
    <property type="project" value="UniProtKB-ARBA"/>
</dbReference>
<dbReference type="PIRSF" id="PIRSF037913">
    <property type="entry name" value="His_deacetylse_1"/>
    <property type="match status" value="1"/>
</dbReference>
<evidence type="ECO:0000256" key="6">
    <source>
        <dbReference type="ARBA" id="ARBA00023015"/>
    </source>
</evidence>
<sequence>MESAVAKKVCYYYDGDIGNYYYGQGHPMKPHRIRMTHNLLLNYGLYRKMEVYRPSKAYSEDMTRFHSDEYVKFLKNIRPDNMHEFNKQMQRFNVGEDCPVFDGLFEFCQLSAGGTIAAAVKLNKQQTDIAVNWGGGLHHAKKSEASGFCYINDIVIGILELLKYHQRVLYVDIDIHHGDGVEEAFYTTDRVMTVSFHKYGEYFPGTGDLKDIGAGRGKYYAVNCPLRDGMDDDCYERIFKPVVTKVMETFRPGAVVLQCGADSLSGDRLGCFNLSLKGHGKCVEFVRSFPLPLLLVGGGGYTIRNVARCWTNETSIALATEIPNDLPYNDYYEYFGPDFKLHISPSNMANQNTAEYLEHIKTKLFENLRMIPHCPSVQMQDIPDDIVDFDENDSVAKDLADPDKRISIMAADKAVMPNNEFFDDPEEGSGLGGATLRSGKSASRDVQNHRDQPKRARTDEDASLSTTKASSKEGSGSKKQDSTSDKVELVCHYCLWFYYFSCIVCFLAKSSRQFLQMYFLLWMYNPICSLSTATLFA</sequence>
<dbReference type="PRINTS" id="PR01270">
    <property type="entry name" value="HDASUPER"/>
</dbReference>
<reference evidence="16" key="2">
    <citation type="submission" date="2009-03" db="EMBL/GenBank/DDBJ databases">
        <authorList>
            <person name="Gang L."/>
        </authorList>
    </citation>
    <scope>NUCLEOTIDE SEQUENCE</scope>
    <source>
        <strain evidence="16">Anhui</strain>
    </source>
</reference>
<accession>C1LDW8</accession>
<keyword evidence="13" id="KW-0479">Metal-binding</keyword>
<keyword evidence="7 10" id="KW-0804">Transcription</keyword>
<keyword evidence="3" id="KW-0678">Repressor</keyword>
<dbReference type="Gene3D" id="3.40.800.20">
    <property type="entry name" value="Histone deacetylase domain"/>
    <property type="match status" value="1"/>
</dbReference>
<feature type="region of interest" description="Disordered" evidence="14">
    <location>
        <begin position="419"/>
        <end position="481"/>
    </location>
</feature>
<keyword evidence="4 10" id="KW-0378">Hydrolase</keyword>
<evidence type="ECO:0000256" key="13">
    <source>
        <dbReference type="PIRSR" id="PIRSR037913-3"/>
    </source>
</evidence>
<organism evidence="16">
    <name type="scientific">Schistosoma japonicum</name>
    <name type="common">Blood fluke</name>
    <dbReference type="NCBI Taxonomy" id="6182"/>
    <lineage>
        <taxon>Eukaryota</taxon>
        <taxon>Metazoa</taxon>
        <taxon>Spiralia</taxon>
        <taxon>Lophotrochozoa</taxon>
        <taxon>Platyhelminthes</taxon>
        <taxon>Trematoda</taxon>
        <taxon>Digenea</taxon>
        <taxon>Strigeidida</taxon>
        <taxon>Schistosomatoidea</taxon>
        <taxon>Schistosomatidae</taxon>
        <taxon>Schistosoma</taxon>
    </lineage>
</organism>
<dbReference type="AlphaFoldDB" id="C1LDW8"/>
<evidence type="ECO:0000256" key="2">
    <source>
        <dbReference type="ARBA" id="ARBA00012111"/>
    </source>
</evidence>
<evidence type="ECO:0000256" key="7">
    <source>
        <dbReference type="ARBA" id="ARBA00023163"/>
    </source>
</evidence>
<evidence type="ECO:0000256" key="12">
    <source>
        <dbReference type="PIRSR" id="PIRSR037913-2"/>
    </source>
</evidence>
<dbReference type="InterPro" id="IPR023801">
    <property type="entry name" value="His_deacetylse_dom"/>
</dbReference>
<keyword evidence="8 10" id="KW-0539">Nucleus</keyword>
<dbReference type="InterPro" id="IPR000286">
    <property type="entry name" value="HDACs"/>
</dbReference>
<dbReference type="InterPro" id="IPR037138">
    <property type="entry name" value="His_deacetylse_dom_sf"/>
</dbReference>
<comment type="subcellular location">
    <subcellularLocation>
        <location evidence="1 10">Nucleus</location>
    </subcellularLocation>
</comment>
<feature type="binding site" evidence="12">
    <location>
        <position position="301"/>
    </location>
    <ligand>
        <name>substrate</name>
    </ligand>
</feature>
<dbReference type="SUPFAM" id="SSF52768">
    <property type="entry name" value="Arginase/deacetylase"/>
    <property type="match status" value="1"/>
</dbReference>
<keyword evidence="5 10" id="KW-0156">Chromatin regulator</keyword>
<evidence type="ECO:0000256" key="3">
    <source>
        <dbReference type="ARBA" id="ARBA00022491"/>
    </source>
</evidence>
<name>C1LDW8_SCHJA</name>
<dbReference type="PANTHER" id="PTHR10625:SF10">
    <property type="entry name" value="HISTONE DEACETYLASE HDAC1"/>
    <property type="match status" value="1"/>
</dbReference>
<dbReference type="EMBL" id="FN317165">
    <property type="protein sequence ID" value="CAX72896.1"/>
    <property type="molecule type" value="mRNA"/>
</dbReference>
<evidence type="ECO:0000256" key="11">
    <source>
        <dbReference type="PIRSR" id="PIRSR037913-1"/>
    </source>
</evidence>
<feature type="compositionally biased region" description="Basic and acidic residues" evidence="14">
    <location>
        <begin position="442"/>
        <end position="460"/>
    </location>
</feature>
<evidence type="ECO:0000256" key="1">
    <source>
        <dbReference type="ARBA" id="ARBA00004123"/>
    </source>
</evidence>
<dbReference type="GO" id="GO:0016581">
    <property type="term" value="C:NuRD complex"/>
    <property type="evidence" value="ECO:0007669"/>
    <property type="project" value="TreeGrafter"/>
</dbReference>
<evidence type="ECO:0000256" key="5">
    <source>
        <dbReference type="ARBA" id="ARBA00022853"/>
    </source>
</evidence>
<feature type="active site" description="Proton acceptor" evidence="11">
    <location>
        <position position="139"/>
    </location>
</feature>
<evidence type="ECO:0000256" key="8">
    <source>
        <dbReference type="ARBA" id="ARBA00023242"/>
    </source>
</evidence>
<dbReference type="GO" id="GO:0140297">
    <property type="term" value="F:DNA-binding transcription factor binding"/>
    <property type="evidence" value="ECO:0007669"/>
    <property type="project" value="UniProtKB-ARBA"/>
</dbReference>
<dbReference type="EC" id="3.5.1.98" evidence="2 10"/>
<comment type="similarity">
    <text evidence="9 10">Belongs to the histone deacetylase family. HD Type 1 subfamily.</text>
</comment>
<evidence type="ECO:0000259" key="15">
    <source>
        <dbReference type="Pfam" id="PF00850"/>
    </source>
</evidence>
<protein>
    <recommendedName>
        <fullName evidence="2 10">Histone deacetylase</fullName>
        <ecNumber evidence="2 10">3.5.1.98</ecNumber>
    </recommendedName>
</protein>
<evidence type="ECO:0000256" key="14">
    <source>
        <dbReference type="SAM" id="MobiDB-lite"/>
    </source>
</evidence>
<evidence type="ECO:0000313" key="16">
    <source>
        <dbReference type="EMBL" id="CAX72896.1"/>
    </source>
</evidence>
<dbReference type="InterPro" id="IPR003084">
    <property type="entry name" value="HDAC_I/II"/>
</dbReference>
<dbReference type="PRINTS" id="PR01271">
    <property type="entry name" value="HISDACETLASE"/>
</dbReference>
<evidence type="ECO:0000256" key="10">
    <source>
        <dbReference type="PIRNR" id="PIRNR037913"/>
    </source>
</evidence>
<gene>
    <name evidence="16" type="primary">Rpd3</name>
</gene>
<feature type="binding site" evidence="13">
    <location>
        <position position="174"/>
    </location>
    <ligand>
        <name>a divalent metal cation</name>
        <dbReference type="ChEBI" id="CHEBI:60240"/>
    </ligand>
</feature>
<feature type="binding site" evidence="12">
    <location>
        <position position="147"/>
    </location>
    <ligand>
        <name>substrate</name>
    </ligand>
</feature>
<dbReference type="FunFam" id="3.40.800.20:FF:000003">
    <property type="entry name" value="Histone deacetylase"/>
    <property type="match status" value="1"/>
</dbReference>
<evidence type="ECO:0000256" key="4">
    <source>
        <dbReference type="ARBA" id="ARBA00022801"/>
    </source>
</evidence>
<reference evidence="16" key="1">
    <citation type="journal article" date="2009" name="Nature">
        <title>The Schistosoma japonicum genome reveals features of host-parasite interplay.</title>
        <authorList>
            <person name="Liu F."/>
            <person name="Zhou Y."/>
            <person name="Wang Z.Q."/>
            <person name="Lu G."/>
            <person name="Zheng H."/>
            <person name="Brindley P.J."/>
            <person name="McManus D.P."/>
            <person name="Blair D."/>
            <person name="Zhang Q.H."/>
            <person name="Zhong Y."/>
            <person name="Wang S."/>
            <person name="Han Z.G."/>
            <person name="Chen Z."/>
        </authorList>
    </citation>
    <scope>NUCLEOTIDE SEQUENCE</scope>
    <source>
        <strain evidence="16">Anhui</strain>
    </source>
</reference>
<comment type="catalytic activity">
    <reaction evidence="10">
        <text>N(6)-acetyl-L-lysyl-[histone] + H2O = L-lysyl-[histone] + acetate</text>
        <dbReference type="Rhea" id="RHEA:58196"/>
        <dbReference type="Rhea" id="RHEA-COMP:9845"/>
        <dbReference type="Rhea" id="RHEA-COMP:11338"/>
        <dbReference type="ChEBI" id="CHEBI:15377"/>
        <dbReference type="ChEBI" id="CHEBI:29969"/>
        <dbReference type="ChEBI" id="CHEBI:30089"/>
        <dbReference type="ChEBI" id="CHEBI:61930"/>
        <dbReference type="EC" id="3.5.1.98"/>
    </reaction>
</comment>